<sequence length="104" mass="11689">MYDQNAAPRQMYDVNETCSSCGTAITQLPFMPSGDKPLLCRDCLRNKKSAGFNNRGPRPMKQMFDVDINCSECGKHISQLPFSPTNGKPVYCFDCNKARRDNMA</sequence>
<dbReference type="NCBIfam" id="TIGR04272">
    <property type="entry name" value="cxxc_cxxc_Mbark"/>
    <property type="match status" value="2"/>
</dbReference>
<dbReference type="AlphaFoldDB" id="A0A1F6M4Y2"/>
<dbReference type="Pfam" id="PF23477">
    <property type="entry name" value="zf_Tbcl_2"/>
    <property type="match status" value="2"/>
</dbReference>
<dbReference type="Proteomes" id="UP000178742">
    <property type="component" value="Unassembled WGS sequence"/>
</dbReference>
<name>A0A1F6M4Y2_9BACT</name>
<protein>
    <recommendedName>
        <fullName evidence="1">CxxC-x17-CxxC domain-containing protein</fullName>
    </recommendedName>
</protein>
<evidence type="ECO:0000313" key="2">
    <source>
        <dbReference type="EMBL" id="OGH66701.1"/>
    </source>
</evidence>
<dbReference type="EMBL" id="MFPX01000011">
    <property type="protein sequence ID" value="OGH66701.1"/>
    <property type="molecule type" value="Genomic_DNA"/>
</dbReference>
<evidence type="ECO:0000313" key="3">
    <source>
        <dbReference type="Proteomes" id="UP000178742"/>
    </source>
</evidence>
<gene>
    <name evidence="2" type="ORF">A3B90_02700</name>
</gene>
<feature type="domain" description="CxxC-x17-CxxC" evidence="1">
    <location>
        <begin position="9"/>
        <end position="48"/>
    </location>
</feature>
<accession>A0A1F6M4Y2</accession>
<dbReference type="InterPro" id="IPR026363">
    <property type="entry name" value="CxxC-x17-CxxC_dom"/>
</dbReference>
<reference evidence="2 3" key="1">
    <citation type="journal article" date="2016" name="Nat. Commun.">
        <title>Thousands of microbial genomes shed light on interconnected biogeochemical processes in an aquifer system.</title>
        <authorList>
            <person name="Anantharaman K."/>
            <person name="Brown C.T."/>
            <person name="Hug L.A."/>
            <person name="Sharon I."/>
            <person name="Castelle C.J."/>
            <person name="Probst A.J."/>
            <person name="Thomas B.C."/>
            <person name="Singh A."/>
            <person name="Wilkins M.J."/>
            <person name="Karaoz U."/>
            <person name="Brodie E.L."/>
            <person name="Williams K.H."/>
            <person name="Hubbard S.S."/>
            <person name="Banfield J.F."/>
        </authorList>
    </citation>
    <scope>NUCLEOTIDE SEQUENCE [LARGE SCALE GENOMIC DNA]</scope>
</reference>
<comment type="caution">
    <text evidence="2">The sequence shown here is derived from an EMBL/GenBank/DDBJ whole genome shotgun (WGS) entry which is preliminary data.</text>
</comment>
<feature type="domain" description="CxxC-x17-CxxC" evidence="1">
    <location>
        <begin position="67"/>
        <end position="99"/>
    </location>
</feature>
<dbReference type="STRING" id="1798676.A3B90_02700"/>
<evidence type="ECO:0000259" key="1">
    <source>
        <dbReference type="Pfam" id="PF23477"/>
    </source>
</evidence>
<organism evidence="2 3">
    <name type="scientific">Candidatus Magasanikbacteria bacterium RIFCSPHIGHO2_02_FULL_41_13</name>
    <dbReference type="NCBI Taxonomy" id="1798676"/>
    <lineage>
        <taxon>Bacteria</taxon>
        <taxon>Candidatus Magasanikiibacteriota</taxon>
    </lineage>
</organism>
<proteinExistence type="predicted"/>